<dbReference type="EMBL" id="BGZK01000799">
    <property type="protein sequence ID" value="GBP60908.1"/>
    <property type="molecule type" value="Genomic_DNA"/>
</dbReference>
<comment type="caution">
    <text evidence="2">The sequence shown here is derived from an EMBL/GenBank/DDBJ whole genome shotgun (WGS) entry which is preliminary data.</text>
</comment>
<proteinExistence type="predicted"/>
<keyword evidence="3" id="KW-1185">Reference proteome</keyword>
<dbReference type="Proteomes" id="UP000299102">
    <property type="component" value="Unassembled WGS sequence"/>
</dbReference>
<evidence type="ECO:0000313" key="2">
    <source>
        <dbReference type="EMBL" id="GBP60908.1"/>
    </source>
</evidence>
<reference evidence="2 3" key="1">
    <citation type="journal article" date="2019" name="Commun. Biol.">
        <title>The bagworm genome reveals a unique fibroin gene that provides high tensile strength.</title>
        <authorList>
            <person name="Kono N."/>
            <person name="Nakamura H."/>
            <person name="Ohtoshi R."/>
            <person name="Tomita M."/>
            <person name="Numata K."/>
            <person name="Arakawa K."/>
        </authorList>
    </citation>
    <scope>NUCLEOTIDE SEQUENCE [LARGE SCALE GENOMIC DNA]</scope>
</reference>
<sequence>MSRGPDQILQLGLSCSPISIVEKYTPKTRIGAVDSLAPLAGGPRERAAVPPLRNPRPPVRRSLGIERGPPPRRPPPPAVAAHT</sequence>
<organism evidence="2 3">
    <name type="scientific">Eumeta variegata</name>
    <name type="common">Bagworm moth</name>
    <name type="synonym">Eumeta japonica</name>
    <dbReference type="NCBI Taxonomy" id="151549"/>
    <lineage>
        <taxon>Eukaryota</taxon>
        <taxon>Metazoa</taxon>
        <taxon>Ecdysozoa</taxon>
        <taxon>Arthropoda</taxon>
        <taxon>Hexapoda</taxon>
        <taxon>Insecta</taxon>
        <taxon>Pterygota</taxon>
        <taxon>Neoptera</taxon>
        <taxon>Endopterygota</taxon>
        <taxon>Lepidoptera</taxon>
        <taxon>Glossata</taxon>
        <taxon>Ditrysia</taxon>
        <taxon>Tineoidea</taxon>
        <taxon>Psychidae</taxon>
        <taxon>Oiketicinae</taxon>
        <taxon>Eumeta</taxon>
    </lineage>
</organism>
<protein>
    <submittedName>
        <fullName evidence="2">Uncharacterized protein</fullName>
    </submittedName>
</protein>
<gene>
    <name evidence="2" type="ORF">EVAR_48712_1</name>
</gene>
<name>A0A4C1XBW9_EUMVA</name>
<accession>A0A4C1XBW9</accession>
<evidence type="ECO:0000256" key="1">
    <source>
        <dbReference type="SAM" id="MobiDB-lite"/>
    </source>
</evidence>
<evidence type="ECO:0000313" key="3">
    <source>
        <dbReference type="Proteomes" id="UP000299102"/>
    </source>
</evidence>
<feature type="compositionally biased region" description="Pro residues" evidence="1">
    <location>
        <begin position="71"/>
        <end position="83"/>
    </location>
</feature>
<feature type="region of interest" description="Disordered" evidence="1">
    <location>
        <begin position="38"/>
        <end position="83"/>
    </location>
</feature>
<dbReference type="AlphaFoldDB" id="A0A4C1XBW9"/>